<organism evidence="3 4">
    <name type="scientific">Serratia plymuthica</name>
    <dbReference type="NCBI Taxonomy" id="82996"/>
    <lineage>
        <taxon>Bacteria</taxon>
        <taxon>Pseudomonadati</taxon>
        <taxon>Pseudomonadota</taxon>
        <taxon>Gammaproteobacteria</taxon>
        <taxon>Enterobacterales</taxon>
        <taxon>Yersiniaceae</taxon>
        <taxon>Serratia</taxon>
    </lineage>
</organism>
<dbReference type="Gene3D" id="3.40.190.10">
    <property type="entry name" value="Periplasmic binding protein-like II"/>
    <property type="match status" value="1"/>
</dbReference>
<evidence type="ECO:0000256" key="1">
    <source>
        <dbReference type="SAM" id="MobiDB-lite"/>
    </source>
</evidence>
<dbReference type="AlphaFoldDB" id="A0A2X4TQE1"/>
<evidence type="ECO:0000256" key="2">
    <source>
        <dbReference type="SAM" id="SignalP"/>
    </source>
</evidence>
<evidence type="ECO:0000313" key="3">
    <source>
        <dbReference type="EMBL" id="SQI29626.1"/>
    </source>
</evidence>
<accession>A0A2X4TQE1</accession>
<proteinExistence type="predicted"/>
<feature type="signal peptide" evidence="2">
    <location>
        <begin position="1"/>
        <end position="25"/>
    </location>
</feature>
<dbReference type="EMBL" id="LS483469">
    <property type="protein sequence ID" value="SQI29626.1"/>
    <property type="molecule type" value="Genomic_DNA"/>
</dbReference>
<dbReference type="SUPFAM" id="SSF53850">
    <property type="entry name" value="Periplasmic binding protein-like II"/>
    <property type="match status" value="1"/>
</dbReference>
<keyword evidence="2" id="KW-0732">Signal</keyword>
<protein>
    <submittedName>
        <fullName evidence="3">Glycerol-3-phosphate transporter periplasmic binding protein</fullName>
    </submittedName>
</protein>
<evidence type="ECO:0000313" key="4">
    <source>
        <dbReference type="Proteomes" id="UP000248897"/>
    </source>
</evidence>
<feature type="chain" id="PRO_5015845785" evidence="2">
    <location>
        <begin position="26"/>
        <end position="110"/>
    </location>
</feature>
<name>A0A2X4TQE1_SERPL</name>
<feature type="region of interest" description="Disordered" evidence="1">
    <location>
        <begin position="87"/>
        <end position="110"/>
    </location>
</feature>
<gene>
    <name evidence="3" type="ORF">NCTC12961_00255</name>
</gene>
<reference evidence="3 4" key="1">
    <citation type="submission" date="2018-06" db="EMBL/GenBank/DDBJ databases">
        <authorList>
            <consortium name="Pathogen Informatics"/>
            <person name="Doyle S."/>
        </authorList>
    </citation>
    <scope>NUCLEOTIDE SEQUENCE [LARGE SCALE GENOMIC DNA]</scope>
    <source>
        <strain evidence="3 4">NCTC12961</strain>
    </source>
</reference>
<dbReference type="Proteomes" id="UP000248897">
    <property type="component" value="Chromosome 1"/>
</dbReference>
<sequence length="110" mass="11781">MLTYAIRKTTLCVALTLAVSTQALAATEIPFWHSMEGELGKEVDSLADRFNQSHSDVKIVPVYKGNYEQSLAAGIAAYRSGQGAGDFASLRSGHRHHDGEQSDQTGVSGV</sequence>